<evidence type="ECO:0000313" key="3">
    <source>
        <dbReference type="Ensembl" id="ENSEASP00005026755.1"/>
    </source>
</evidence>
<keyword evidence="2" id="KW-0812">Transmembrane</keyword>
<feature type="transmembrane region" description="Helical" evidence="2">
    <location>
        <begin position="6"/>
        <end position="25"/>
    </location>
</feature>
<organism evidence="3">
    <name type="scientific">Equus asinus asinus</name>
    <dbReference type="NCBI Taxonomy" id="83772"/>
    <lineage>
        <taxon>Eukaryota</taxon>
        <taxon>Metazoa</taxon>
        <taxon>Chordata</taxon>
        <taxon>Craniata</taxon>
        <taxon>Vertebrata</taxon>
        <taxon>Euteleostomi</taxon>
        <taxon>Mammalia</taxon>
        <taxon>Eutheria</taxon>
        <taxon>Laurasiatheria</taxon>
        <taxon>Perissodactyla</taxon>
        <taxon>Equidae</taxon>
        <taxon>Equus</taxon>
    </lineage>
</organism>
<reference evidence="3" key="1">
    <citation type="submission" date="2023-03" db="UniProtKB">
        <authorList>
            <consortium name="Ensembl"/>
        </authorList>
    </citation>
    <scope>IDENTIFICATION</scope>
</reference>
<evidence type="ECO:0000256" key="1">
    <source>
        <dbReference type="SAM" id="MobiDB-lite"/>
    </source>
</evidence>
<feature type="compositionally biased region" description="Basic and acidic residues" evidence="1">
    <location>
        <begin position="271"/>
        <end position="283"/>
    </location>
</feature>
<feature type="transmembrane region" description="Helical" evidence="2">
    <location>
        <begin position="56"/>
        <end position="77"/>
    </location>
</feature>
<evidence type="ECO:0000256" key="2">
    <source>
        <dbReference type="SAM" id="Phobius"/>
    </source>
</evidence>
<sequence>MTYAVEYFFICLLAIYIFSLVRCLLRSLAHFLIRLFVFLLLSFKSSLCILDNSPLSVVSFGNIFSQSVACLFILLTVSFTEQKFLILMKSSLLTLSFMDYAFGVVSKKSSPNPWSSRFSPVLSSRSYIVLHFTFWSMIHFELIFVKSVRSASDSFFCLWMSNCSNTICWEDYLFSILLCLLLIFLVANLFMPVVEVSTLILLLNQIFQPALTPVLAKSEGGETDSKSRVFKFGNPGRHGASLESLGTSGSSSESGAKTQERFSPFSKHGKERLGETLPERQATHEVSSPKKLSSSIPLLWPGGPSAEFQRSIMAPRFLNKERSALASTLSQKFFLTKEGLNCHPSFAE</sequence>
<accession>A0A8C4PS61</accession>
<feature type="transmembrane region" description="Helical" evidence="2">
    <location>
        <begin position="84"/>
        <end position="106"/>
    </location>
</feature>
<feature type="transmembrane region" description="Helical" evidence="2">
    <location>
        <begin position="172"/>
        <end position="191"/>
    </location>
</feature>
<proteinExistence type="predicted"/>
<dbReference type="Ensembl" id="ENSEAST00005029047.1">
    <property type="protein sequence ID" value="ENSEASP00005026755.1"/>
    <property type="gene ID" value="ENSEASG00005018244.1"/>
</dbReference>
<keyword evidence="2" id="KW-1133">Transmembrane helix</keyword>
<feature type="region of interest" description="Disordered" evidence="1">
    <location>
        <begin position="218"/>
        <end position="294"/>
    </location>
</feature>
<keyword evidence="2" id="KW-0472">Membrane</keyword>
<name>A0A8C4PS61_EQUAS</name>
<feature type="compositionally biased region" description="Low complexity" evidence="1">
    <location>
        <begin position="239"/>
        <end position="256"/>
    </location>
</feature>
<dbReference type="AlphaFoldDB" id="A0A8C4PS61"/>
<feature type="transmembrane region" description="Helical" evidence="2">
    <location>
        <begin position="32"/>
        <end position="50"/>
    </location>
</feature>
<protein>
    <submittedName>
        <fullName evidence="3">Uncharacterized protein</fullName>
    </submittedName>
</protein>
<feature type="transmembrane region" description="Helical" evidence="2">
    <location>
        <begin position="126"/>
        <end position="145"/>
    </location>
</feature>